<keyword evidence="3" id="KW-1185">Reference proteome</keyword>
<protein>
    <submittedName>
        <fullName evidence="2">Uncharacterized protein</fullName>
    </submittedName>
</protein>
<dbReference type="Proteomes" id="UP000003688">
    <property type="component" value="Unassembled WGS sequence"/>
</dbReference>
<comment type="caution">
    <text evidence="2">The sequence shown here is derived from an EMBL/GenBank/DDBJ whole genome shotgun (WGS) entry which is preliminary data.</text>
</comment>
<gene>
    <name evidence="2" type="ORF">Cflav_PD2924</name>
</gene>
<dbReference type="AlphaFoldDB" id="B9XMM3"/>
<sequence>MANCSLAGGIGWDTTLGMVDAIIIGVCAVWSMACAGTCISYLVRRTSGKKGWLGKLQAEGRVVSLDVLKGELEMDACVVRRLTSRGRETWFVPHGDEAPHPVYWNNYKDAFLILPEPGLGELEKVCTERKIEIRRMYG</sequence>
<evidence type="ECO:0000313" key="3">
    <source>
        <dbReference type="Proteomes" id="UP000003688"/>
    </source>
</evidence>
<organism evidence="2 3">
    <name type="scientific">Pedosphaera parvula (strain Ellin514)</name>
    <dbReference type="NCBI Taxonomy" id="320771"/>
    <lineage>
        <taxon>Bacteria</taxon>
        <taxon>Pseudomonadati</taxon>
        <taxon>Verrucomicrobiota</taxon>
        <taxon>Pedosphaerae</taxon>
        <taxon>Pedosphaerales</taxon>
        <taxon>Pedosphaeraceae</taxon>
        <taxon>Pedosphaera</taxon>
    </lineage>
</organism>
<keyword evidence="1" id="KW-0472">Membrane</keyword>
<dbReference type="STRING" id="320771.Cflav_PD2924"/>
<feature type="transmembrane region" description="Helical" evidence="1">
    <location>
        <begin position="21"/>
        <end position="43"/>
    </location>
</feature>
<evidence type="ECO:0000313" key="2">
    <source>
        <dbReference type="EMBL" id="EEF58922.1"/>
    </source>
</evidence>
<accession>B9XMM3</accession>
<keyword evidence="1" id="KW-1133">Transmembrane helix</keyword>
<evidence type="ECO:0000256" key="1">
    <source>
        <dbReference type="SAM" id="Phobius"/>
    </source>
</evidence>
<keyword evidence="1" id="KW-0812">Transmembrane</keyword>
<name>B9XMM3_PEDPL</name>
<proteinExistence type="predicted"/>
<dbReference type="EMBL" id="ABOX02000035">
    <property type="protein sequence ID" value="EEF58922.1"/>
    <property type="molecule type" value="Genomic_DNA"/>
</dbReference>
<reference evidence="2 3" key="1">
    <citation type="journal article" date="2011" name="J. Bacteriol.">
        <title>Genome sequence of 'Pedosphaera parvula' Ellin514, an aerobic Verrucomicrobial isolate from pasture soil.</title>
        <authorList>
            <person name="Kant R."/>
            <person name="van Passel M.W."/>
            <person name="Sangwan P."/>
            <person name="Palva A."/>
            <person name="Lucas S."/>
            <person name="Copeland A."/>
            <person name="Lapidus A."/>
            <person name="Glavina Del Rio T."/>
            <person name="Dalin E."/>
            <person name="Tice H."/>
            <person name="Bruce D."/>
            <person name="Goodwin L."/>
            <person name="Pitluck S."/>
            <person name="Chertkov O."/>
            <person name="Larimer F.W."/>
            <person name="Land M.L."/>
            <person name="Hauser L."/>
            <person name="Brettin T.S."/>
            <person name="Detter J.C."/>
            <person name="Han S."/>
            <person name="de Vos W.M."/>
            <person name="Janssen P.H."/>
            <person name="Smidt H."/>
        </authorList>
    </citation>
    <scope>NUCLEOTIDE SEQUENCE [LARGE SCALE GENOMIC DNA]</scope>
    <source>
        <strain evidence="2 3">Ellin514</strain>
    </source>
</reference>